<evidence type="ECO:0000256" key="4">
    <source>
        <dbReference type="ARBA" id="ARBA00022692"/>
    </source>
</evidence>
<keyword evidence="10" id="KW-0325">Glycoprotein</keyword>
<feature type="transmembrane region" description="Helical" evidence="14">
    <location>
        <begin position="674"/>
        <end position="696"/>
    </location>
</feature>
<dbReference type="Pfam" id="PF00520">
    <property type="entry name" value="Ion_trans"/>
    <property type="match status" value="1"/>
</dbReference>
<feature type="transmembrane region" description="Helical" evidence="14">
    <location>
        <begin position="808"/>
        <end position="824"/>
    </location>
</feature>
<feature type="repeat" description="ANK" evidence="12">
    <location>
        <begin position="382"/>
        <end position="414"/>
    </location>
</feature>
<feature type="repeat" description="ANK" evidence="12">
    <location>
        <begin position="178"/>
        <end position="202"/>
    </location>
</feature>
<dbReference type="InterPro" id="IPR002110">
    <property type="entry name" value="Ankyrin_rpt"/>
</dbReference>
<evidence type="ECO:0000256" key="9">
    <source>
        <dbReference type="ARBA" id="ARBA00023136"/>
    </source>
</evidence>
<keyword evidence="9 14" id="KW-0472">Membrane</keyword>
<evidence type="ECO:0000256" key="12">
    <source>
        <dbReference type="PROSITE-ProRule" id="PRU00023"/>
    </source>
</evidence>
<feature type="region of interest" description="Disordered" evidence="13">
    <location>
        <begin position="1005"/>
        <end position="1036"/>
    </location>
</feature>
<feature type="repeat" description="ANK" evidence="12">
    <location>
        <begin position="346"/>
        <end position="381"/>
    </location>
</feature>
<dbReference type="PANTHER" id="PTHR47143">
    <property type="entry name" value="TRANSIENT RECEPTOR POTENTIAL CATION CHANNEL PROTEIN PAINLESS"/>
    <property type="match status" value="1"/>
</dbReference>
<keyword evidence="8" id="KW-0406">Ion transport</keyword>
<keyword evidence="6 14" id="KW-1133">Transmembrane helix</keyword>
<keyword evidence="4 14" id="KW-0812">Transmembrane</keyword>
<feature type="repeat" description="ANK" evidence="12">
    <location>
        <begin position="313"/>
        <end position="345"/>
    </location>
</feature>
<dbReference type="InterPro" id="IPR036770">
    <property type="entry name" value="Ankyrin_rpt-contain_sf"/>
</dbReference>
<dbReference type="SMART" id="SM00248">
    <property type="entry name" value="ANK"/>
    <property type="match status" value="9"/>
</dbReference>
<evidence type="ECO:0000256" key="13">
    <source>
        <dbReference type="SAM" id="MobiDB-lite"/>
    </source>
</evidence>
<evidence type="ECO:0000259" key="15">
    <source>
        <dbReference type="Pfam" id="PF00520"/>
    </source>
</evidence>
<proteinExistence type="predicted"/>
<evidence type="ECO:0000256" key="6">
    <source>
        <dbReference type="ARBA" id="ARBA00022989"/>
    </source>
</evidence>
<dbReference type="SUPFAM" id="SSF48403">
    <property type="entry name" value="Ankyrin repeat"/>
    <property type="match status" value="1"/>
</dbReference>
<dbReference type="GO" id="GO:0034703">
    <property type="term" value="C:cation channel complex"/>
    <property type="evidence" value="ECO:0007669"/>
    <property type="project" value="UniProtKB-ARBA"/>
</dbReference>
<keyword evidence="2" id="KW-0813">Transport</keyword>
<dbReference type="Gene3D" id="1.25.40.20">
    <property type="entry name" value="Ankyrin repeat-containing domain"/>
    <property type="match status" value="3"/>
</dbReference>
<feature type="transmembrane region" description="Helical" evidence="14">
    <location>
        <begin position="606"/>
        <end position="622"/>
    </location>
</feature>
<dbReference type="InterPro" id="IPR005821">
    <property type="entry name" value="Ion_trans_dom"/>
</dbReference>
<sequence>MNYNHKNGSGRPQSSPHLSANIDRGGLLLSSAESEVISLSNMPDELGLEDKRQHSISFSGMSVIIESMIKSNSRATLRINRPEIEAAVLSDDLPYLIDKFENENDRDGLQMAIILSVETNKPNLLSKLIEFYKDDISSIKTLNEKDLLHVGALGGHKEICELLMYKGKCDPNAVNTNDGLSPLHAAVSGGHLDVLKMFHKDGNGDIHLGSEMSSLMYTAVRCNQPDIVQYLLDYKSNRMGMHKFTETALHLCAEHNYCLIASLLLASGTVFIDALRGENMRETALHIAAKNGYLKMVDMLLKAGADPNAPNSKKETPLHLAGKVLSRSIIRLLIRKEACMDARDIDGRPPLHCIINSEHQGATDCIRVLIENNVNLNSSDNNGVTALHLAALNRKASQVNLLIAHGADLCSKNKNGKPALYFALKYTPGCVNAIQERMDAAIHMENPESDINCKIKMDFKTLIPCSNSLQGEVSLFTELLNIQGGDNHRNLAKILLHPLAEAFLHIKWNQIKWLYYIFILFSHFIYSVTYSLYAILVYKSLCSPKDNWKEGIFLSHECSFDNSNPRVQLAITSWIFLVIFNILYILKETTKCIHLGYRYLREYESLLNVFIIIIFLLISFHSDPFSETIVLSAWQYHAAGFGVFSTWLFLMFLIGKVPRFGKYVEMFKTVSKTFLDFLIAYVFLFVAFVLTFYLLIPSHVAFNGSLPAAFVKVLVMMLGEIEYDDLYYPEKHRIKMAGPTTNQSGWEGLIESEVEAQIFPFTAHIFVTIFIVLVSIIIMNLLFGLAVTDIQELYKTAKLHQRIQQVQLISYMESVILSPLFQYFPDSLKMFLRKVLQGVTGNYKYVKVIEPNNFQDKLLPASLKKRLWKEQQEKYGKSQQSMMEDTQLCLGSIKMQLDELKEMVLSLKANPNGIQSSSISANLIEDEPDRKSSFLRVLPHKRYSSSNSCLEKLENLRGRRPSNSSTKMLVEEEDFDSDICESPQAHTEYCGHDSFMLSFSAQNTHKSPQSLGKINEAATISSSSVSSIKDNNSDSK</sequence>
<dbReference type="Pfam" id="PF12796">
    <property type="entry name" value="Ank_2"/>
    <property type="match status" value="3"/>
</dbReference>
<evidence type="ECO:0000256" key="7">
    <source>
        <dbReference type="ARBA" id="ARBA00023043"/>
    </source>
</evidence>
<evidence type="ECO:0000256" key="11">
    <source>
        <dbReference type="ARBA" id="ARBA00023303"/>
    </source>
</evidence>
<evidence type="ECO:0000256" key="8">
    <source>
        <dbReference type="ARBA" id="ARBA00023065"/>
    </source>
</evidence>
<dbReference type="PANTHER" id="PTHR47143:SF1">
    <property type="entry name" value="ION_TRANS DOMAIN-CONTAINING PROTEIN"/>
    <property type="match status" value="1"/>
</dbReference>
<keyword evidence="3" id="KW-0716">Sensory transduction</keyword>
<keyword evidence="5" id="KW-0677">Repeat</keyword>
<dbReference type="PRINTS" id="PR01415">
    <property type="entry name" value="ANKYRIN"/>
</dbReference>
<dbReference type="OrthoDB" id="7464126at2759"/>
<organism evidence="16">
    <name type="scientific">Lepeophtheirus salmonis</name>
    <name type="common">Salmon louse</name>
    <name type="synonym">Caligus salmonis</name>
    <dbReference type="NCBI Taxonomy" id="72036"/>
    <lineage>
        <taxon>Eukaryota</taxon>
        <taxon>Metazoa</taxon>
        <taxon>Ecdysozoa</taxon>
        <taxon>Arthropoda</taxon>
        <taxon>Crustacea</taxon>
        <taxon>Multicrustacea</taxon>
        <taxon>Hexanauplia</taxon>
        <taxon>Copepoda</taxon>
        <taxon>Siphonostomatoida</taxon>
        <taxon>Caligidae</taxon>
        <taxon>Lepeophtheirus</taxon>
    </lineage>
</organism>
<keyword evidence="7 12" id="KW-0040">ANK repeat</keyword>
<evidence type="ECO:0000256" key="3">
    <source>
        <dbReference type="ARBA" id="ARBA00022606"/>
    </source>
</evidence>
<feature type="compositionally biased region" description="Polar residues" evidence="13">
    <location>
        <begin position="1"/>
        <end position="18"/>
    </location>
</feature>
<dbReference type="InterPro" id="IPR052076">
    <property type="entry name" value="TRP_cation_channel"/>
</dbReference>
<evidence type="ECO:0000256" key="2">
    <source>
        <dbReference type="ARBA" id="ARBA00022448"/>
    </source>
</evidence>
<feature type="region of interest" description="Disordered" evidence="13">
    <location>
        <begin position="1"/>
        <end position="20"/>
    </location>
</feature>
<protein>
    <recommendedName>
        <fullName evidence="15">Ion transport domain-containing protein</fullName>
    </recommendedName>
</protein>
<evidence type="ECO:0000256" key="1">
    <source>
        <dbReference type="ARBA" id="ARBA00004141"/>
    </source>
</evidence>
<feature type="transmembrane region" description="Helical" evidence="14">
    <location>
        <begin position="513"/>
        <end position="538"/>
    </location>
</feature>
<feature type="transmembrane region" description="Helical" evidence="14">
    <location>
        <begin position="567"/>
        <end position="586"/>
    </location>
</feature>
<feature type="domain" description="Ion transport" evidence="15">
    <location>
        <begin position="543"/>
        <end position="797"/>
    </location>
</feature>
<evidence type="ECO:0000256" key="5">
    <source>
        <dbReference type="ARBA" id="ARBA00022737"/>
    </source>
</evidence>
<keyword evidence="11" id="KW-0407">Ion channel</keyword>
<dbReference type="GO" id="GO:0005216">
    <property type="term" value="F:monoatomic ion channel activity"/>
    <property type="evidence" value="ECO:0007669"/>
    <property type="project" value="InterPro"/>
</dbReference>
<evidence type="ECO:0000256" key="14">
    <source>
        <dbReference type="SAM" id="Phobius"/>
    </source>
</evidence>
<feature type="transmembrane region" description="Helical" evidence="14">
    <location>
        <begin position="634"/>
        <end position="654"/>
    </location>
</feature>
<accession>A0A0K2UTF7</accession>
<comment type="subcellular location">
    <subcellularLocation>
        <location evidence="1">Membrane</location>
        <topology evidence="1">Multi-pass membrane protein</topology>
    </subcellularLocation>
</comment>
<dbReference type="EMBL" id="HACA01024193">
    <property type="protein sequence ID" value="CDW41554.1"/>
    <property type="molecule type" value="Transcribed_RNA"/>
</dbReference>
<dbReference type="PROSITE" id="PS50297">
    <property type="entry name" value="ANK_REP_REGION"/>
    <property type="match status" value="3"/>
</dbReference>
<reference evidence="16" key="1">
    <citation type="submission" date="2014-05" db="EMBL/GenBank/DDBJ databases">
        <authorList>
            <person name="Chronopoulou M."/>
        </authorList>
    </citation>
    <scope>NUCLEOTIDE SEQUENCE</scope>
    <source>
        <tissue evidence="16">Whole organism</tissue>
    </source>
</reference>
<dbReference type="PROSITE" id="PS50088">
    <property type="entry name" value="ANK_REPEAT"/>
    <property type="match status" value="5"/>
</dbReference>
<feature type="transmembrane region" description="Helical" evidence="14">
    <location>
        <begin position="761"/>
        <end position="787"/>
    </location>
</feature>
<feature type="repeat" description="ANK" evidence="12">
    <location>
        <begin position="280"/>
        <end position="312"/>
    </location>
</feature>
<evidence type="ECO:0000313" key="16">
    <source>
        <dbReference type="EMBL" id="CDW41554.1"/>
    </source>
</evidence>
<evidence type="ECO:0000256" key="10">
    <source>
        <dbReference type="ARBA" id="ARBA00023180"/>
    </source>
</evidence>
<name>A0A0K2UTF7_LEPSM</name>
<dbReference type="AlphaFoldDB" id="A0A0K2UTF7"/>
<feature type="compositionally biased region" description="Low complexity" evidence="13">
    <location>
        <begin position="1020"/>
        <end position="1030"/>
    </location>
</feature>